<evidence type="ECO:0000313" key="2">
    <source>
        <dbReference type="Proteomes" id="UP000326354"/>
    </source>
</evidence>
<evidence type="ECO:0000313" key="1">
    <source>
        <dbReference type="EMBL" id="BBM85268.1"/>
    </source>
</evidence>
<organism evidence="1 2">
    <name type="scientific">Uabimicrobium amorphum</name>
    <dbReference type="NCBI Taxonomy" id="2596890"/>
    <lineage>
        <taxon>Bacteria</taxon>
        <taxon>Pseudomonadati</taxon>
        <taxon>Planctomycetota</taxon>
        <taxon>Candidatus Uabimicrobiia</taxon>
        <taxon>Candidatus Uabimicrobiales</taxon>
        <taxon>Candidatus Uabimicrobiaceae</taxon>
        <taxon>Candidatus Uabimicrobium</taxon>
    </lineage>
</organism>
<accession>A0A5S9F479</accession>
<dbReference type="EMBL" id="AP019860">
    <property type="protein sequence ID" value="BBM85268.1"/>
    <property type="molecule type" value="Genomic_DNA"/>
</dbReference>
<keyword evidence="2" id="KW-1185">Reference proteome</keyword>
<protein>
    <submittedName>
        <fullName evidence="1">Uncharacterized protein</fullName>
    </submittedName>
</protein>
<dbReference type="Proteomes" id="UP000326354">
    <property type="component" value="Chromosome"/>
</dbReference>
<dbReference type="AlphaFoldDB" id="A0A5S9F479"/>
<name>A0A5S9F479_UABAM</name>
<reference evidence="1 2" key="1">
    <citation type="submission" date="2019-08" db="EMBL/GenBank/DDBJ databases">
        <title>Complete genome sequence of Candidatus Uab amorphum.</title>
        <authorList>
            <person name="Shiratori T."/>
            <person name="Suzuki S."/>
            <person name="Kakizawa Y."/>
            <person name="Ishida K."/>
        </authorList>
    </citation>
    <scope>NUCLEOTIDE SEQUENCE [LARGE SCALE GENOMIC DNA]</scope>
    <source>
        <strain evidence="1 2">SRT547</strain>
    </source>
</reference>
<gene>
    <name evidence="1" type="ORF">UABAM_03631</name>
</gene>
<dbReference type="KEGG" id="uam:UABAM_03631"/>
<proteinExistence type="predicted"/>
<sequence>MLFMSILTILNTLVITFWLSKYHLVHYHVTQLRECTSNNPNVFTTTVHSFMSPKNIELQQKFTQLPMPLLVKHPQFLTRKDNSWFITITNTRHYVCQTFHVEEYIGSVAYDQSKFINDSEKDWLNLYFRDQDNNVFLGDCLSGNSVVLSQGKQAKQHDFPTLLLGDRVIYSLHKKNAQTMSHFAFFEEYEIHYINVD</sequence>